<proteinExistence type="predicted"/>
<gene>
    <name evidence="2" type="ORF">V1264_024658</name>
</gene>
<dbReference type="Proteomes" id="UP001374579">
    <property type="component" value="Unassembled WGS sequence"/>
</dbReference>
<comment type="caution">
    <text evidence="2">The sequence shown here is derived from an EMBL/GenBank/DDBJ whole genome shotgun (WGS) entry which is preliminary data.</text>
</comment>
<sequence length="71" mass="7730">MANLRLVILTVCLLSMMCLSVQGRSNCLKGATCNGRDGYNKATAGGSTFCCPNPETPIPFNVYGYFICYCY</sequence>
<accession>A0AAN9ALI3</accession>
<name>A0AAN9ALI3_9CAEN</name>
<evidence type="ECO:0000313" key="2">
    <source>
        <dbReference type="EMBL" id="KAK7089123.1"/>
    </source>
</evidence>
<feature type="signal peptide" evidence="1">
    <location>
        <begin position="1"/>
        <end position="23"/>
    </location>
</feature>
<evidence type="ECO:0000313" key="3">
    <source>
        <dbReference type="Proteomes" id="UP001374579"/>
    </source>
</evidence>
<organism evidence="2 3">
    <name type="scientific">Littorina saxatilis</name>
    <dbReference type="NCBI Taxonomy" id="31220"/>
    <lineage>
        <taxon>Eukaryota</taxon>
        <taxon>Metazoa</taxon>
        <taxon>Spiralia</taxon>
        <taxon>Lophotrochozoa</taxon>
        <taxon>Mollusca</taxon>
        <taxon>Gastropoda</taxon>
        <taxon>Caenogastropoda</taxon>
        <taxon>Littorinimorpha</taxon>
        <taxon>Littorinoidea</taxon>
        <taxon>Littorinidae</taxon>
        <taxon>Littorina</taxon>
    </lineage>
</organism>
<dbReference type="AlphaFoldDB" id="A0AAN9ALI3"/>
<evidence type="ECO:0000256" key="1">
    <source>
        <dbReference type="SAM" id="SignalP"/>
    </source>
</evidence>
<protein>
    <submittedName>
        <fullName evidence="2">Uncharacterized protein</fullName>
    </submittedName>
</protein>
<keyword evidence="3" id="KW-1185">Reference proteome</keyword>
<dbReference type="EMBL" id="JBAMIC010002842">
    <property type="protein sequence ID" value="KAK7089123.1"/>
    <property type="molecule type" value="Genomic_DNA"/>
</dbReference>
<keyword evidence="1" id="KW-0732">Signal</keyword>
<reference evidence="2 3" key="1">
    <citation type="submission" date="2024-02" db="EMBL/GenBank/DDBJ databases">
        <title>Chromosome-scale genome assembly of the rough periwinkle Littorina saxatilis.</title>
        <authorList>
            <person name="De Jode A."/>
            <person name="Faria R."/>
            <person name="Formenti G."/>
            <person name="Sims Y."/>
            <person name="Smith T.P."/>
            <person name="Tracey A."/>
            <person name="Wood J.M.D."/>
            <person name="Zagrodzka Z.B."/>
            <person name="Johannesson K."/>
            <person name="Butlin R.K."/>
            <person name="Leder E.H."/>
        </authorList>
    </citation>
    <scope>NUCLEOTIDE SEQUENCE [LARGE SCALE GENOMIC DNA]</scope>
    <source>
        <strain evidence="2">Snail1</strain>
        <tissue evidence="2">Muscle</tissue>
    </source>
</reference>
<feature type="chain" id="PRO_5042843170" evidence="1">
    <location>
        <begin position="24"/>
        <end position="71"/>
    </location>
</feature>